<dbReference type="GO" id="GO:0016787">
    <property type="term" value="F:hydrolase activity"/>
    <property type="evidence" value="ECO:0007669"/>
    <property type="project" value="UniProtKB-KW"/>
</dbReference>
<comment type="similarity">
    <text evidence="1">Belongs to the peptidase S33 family.</text>
</comment>
<dbReference type="InterPro" id="IPR000073">
    <property type="entry name" value="AB_hydrolase_1"/>
</dbReference>
<sequence length="581" mass="61785">MPRCAEHEVPRQLRRTPVPHVSRLIPPAALGAAAVLVAGLVPASAEPAEQIAWHPCYADLTEGLECALVPAPLDYDDPDGEQIDLAMVRLPASDQENKIGSLFVNPGGPGGSAVEFVAAGGPQLQEWIGAEASSRYDLVGIDPRGIGRSTPLDCFATVEDALPATKPGAFPVEDEELPAFEAADRNLAEACAENGGAIAEHMSTANVARDHDHVRELLGEEKLHYYGISYGSQLGSTYANMFPDRVGALVVDAVIDPVKWANRPGRLPFLTAIRSGEGATETLDRFLELCEDAGPQTCALAPDARSRFDALAERVREDPIELSDPSTGEVLVIGYDELLALTMNLLYNAPLFPLLAELLAQLEAGASPEELGRTAQQAQLLPDADTARSTLAQSSDAPFPEIPDTVNANQGFVGVGCSDSENPSDHDQIDRAGDRSVRTDGPFGQVWTWAGSTCSVWPFTDEDRYTGPYTNQTAAPVLVVGNREDPATRYEGAQSLRGLLPNSALLTTETPGHGALGANVCAGELVGQYLLDPNSAGEIDGRVCAMEGNPFTDDPEAAEGPNQLRQLVREQNAPQLSLTRS</sequence>
<dbReference type="AlphaFoldDB" id="A0A367YW89"/>
<reference evidence="6 7" key="1">
    <citation type="submission" date="2018-07" db="EMBL/GenBank/DDBJ databases">
        <title>Desertimonas flava gen. nov. sp. nov.</title>
        <authorList>
            <person name="Liu S."/>
        </authorList>
    </citation>
    <scope>NUCLEOTIDE SEQUENCE [LARGE SCALE GENOMIC DNA]</scope>
    <source>
        <strain evidence="6 7">16Sb5-5</strain>
    </source>
</reference>
<dbReference type="Pfam" id="PF00561">
    <property type="entry name" value="Abhydrolase_1"/>
    <property type="match status" value="1"/>
</dbReference>
<organism evidence="6 7">
    <name type="scientific">Desertihabitans brevis</name>
    <dbReference type="NCBI Taxonomy" id="2268447"/>
    <lineage>
        <taxon>Bacteria</taxon>
        <taxon>Bacillati</taxon>
        <taxon>Actinomycetota</taxon>
        <taxon>Actinomycetes</taxon>
        <taxon>Propionibacteriales</taxon>
        <taxon>Propionibacteriaceae</taxon>
        <taxon>Desertihabitans</taxon>
    </lineage>
</organism>
<dbReference type="InterPro" id="IPR029058">
    <property type="entry name" value="AB_hydrolase_fold"/>
</dbReference>
<comment type="caution">
    <text evidence="6">The sequence shown here is derived from an EMBL/GenBank/DDBJ whole genome shotgun (WGS) entry which is preliminary data.</text>
</comment>
<keyword evidence="2 6" id="KW-0378">Hydrolase</keyword>
<feature type="domain" description="AB hydrolase-1" evidence="4">
    <location>
        <begin position="102"/>
        <end position="256"/>
    </location>
</feature>
<evidence type="ECO:0000313" key="7">
    <source>
        <dbReference type="Proteomes" id="UP000252770"/>
    </source>
</evidence>
<evidence type="ECO:0000259" key="4">
    <source>
        <dbReference type="Pfam" id="PF00561"/>
    </source>
</evidence>
<dbReference type="Gene3D" id="3.40.50.1820">
    <property type="entry name" value="alpha/beta hydrolase"/>
    <property type="match status" value="1"/>
</dbReference>
<name>A0A367YW89_9ACTN</name>
<dbReference type="Pfam" id="PF08386">
    <property type="entry name" value="Abhydrolase_4"/>
    <property type="match status" value="1"/>
</dbReference>
<dbReference type="PANTHER" id="PTHR43248">
    <property type="entry name" value="2-SUCCINYL-6-HYDROXY-2,4-CYCLOHEXADIENE-1-CARBOXYLATE SYNTHASE"/>
    <property type="match status" value="1"/>
</dbReference>
<gene>
    <name evidence="6" type="ORF">DT076_05675</name>
</gene>
<evidence type="ECO:0000256" key="2">
    <source>
        <dbReference type="ARBA" id="ARBA00022801"/>
    </source>
</evidence>
<protein>
    <submittedName>
        <fullName evidence="6">Alpha/beta hydrolase</fullName>
    </submittedName>
</protein>
<dbReference type="PANTHER" id="PTHR43248:SF25">
    <property type="entry name" value="AB HYDROLASE-1 DOMAIN-CONTAINING PROTEIN-RELATED"/>
    <property type="match status" value="1"/>
</dbReference>
<accession>A0A367YW89</accession>
<dbReference type="EMBL" id="QOUI01000003">
    <property type="protein sequence ID" value="RCK70166.1"/>
    <property type="molecule type" value="Genomic_DNA"/>
</dbReference>
<feature type="domain" description="Peptidase S33 tripeptidyl aminopeptidase-like C-terminal" evidence="5">
    <location>
        <begin position="443"/>
        <end position="535"/>
    </location>
</feature>
<feature type="region of interest" description="Disordered" evidence="3">
    <location>
        <begin position="418"/>
        <end position="437"/>
    </location>
</feature>
<dbReference type="SUPFAM" id="SSF53474">
    <property type="entry name" value="alpha/beta-Hydrolases"/>
    <property type="match status" value="1"/>
</dbReference>
<feature type="compositionally biased region" description="Basic and acidic residues" evidence="3">
    <location>
        <begin position="423"/>
        <end position="437"/>
    </location>
</feature>
<dbReference type="InterPro" id="IPR051601">
    <property type="entry name" value="Serine_prot/Carboxylest_S33"/>
</dbReference>
<proteinExistence type="inferred from homology"/>
<evidence type="ECO:0000259" key="5">
    <source>
        <dbReference type="Pfam" id="PF08386"/>
    </source>
</evidence>
<evidence type="ECO:0000256" key="1">
    <source>
        <dbReference type="ARBA" id="ARBA00010088"/>
    </source>
</evidence>
<keyword evidence="7" id="KW-1185">Reference proteome</keyword>
<dbReference type="Proteomes" id="UP000252770">
    <property type="component" value="Unassembled WGS sequence"/>
</dbReference>
<evidence type="ECO:0000256" key="3">
    <source>
        <dbReference type="SAM" id="MobiDB-lite"/>
    </source>
</evidence>
<dbReference type="InterPro" id="IPR013595">
    <property type="entry name" value="Pept_S33_TAP-like_C"/>
</dbReference>
<evidence type="ECO:0000313" key="6">
    <source>
        <dbReference type="EMBL" id="RCK70166.1"/>
    </source>
</evidence>